<dbReference type="InterPro" id="IPR029787">
    <property type="entry name" value="Nucleotide_cyclase"/>
</dbReference>
<evidence type="ECO:0008006" key="3">
    <source>
        <dbReference type="Google" id="ProtNLM"/>
    </source>
</evidence>
<dbReference type="RefSeq" id="WP_353865420.1">
    <property type="nucleotide sequence ID" value="NZ_CP088295.1"/>
</dbReference>
<protein>
    <recommendedName>
        <fullName evidence="3">GGDEF domain-containing protein</fullName>
    </recommendedName>
</protein>
<keyword evidence="2" id="KW-1185">Reference proteome</keyword>
<dbReference type="Proteomes" id="UP001058860">
    <property type="component" value="Chromosome"/>
</dbReference>
<dbReference type="EMBL" id="CP088295">
    <property type="protein sequence ID" value="UUY04944.1"/>
    <property type="molecule type" value="Genomic_DNA"/>
</dbReference>
<dbReference type="InterPro" id="IPR043128">
    <property type="entry name" value="Rev_trsase/Diguanyl_cyclase"/>
</dbReference>
<organism evidence="1 2">
    <name type="scientific">Svornostia abyssi</name>
    <dbReference type="NCBI Taxonomy" id="2898438"/>
    <lineage>
        <taxon>Bacteria</taxon>
        <taxon>Bacillati</taxon>
        <taxon>Actinomycetota</taxon>
        <taxon>Thermoleophilia</taxon>
        <taxon>Solirubrobacterales</taxon>
        <taxon>Baekduiaceae</taxon>
        <taxon>Svornostia</taxon>
    </lineage>
</organism>
<evidence type="ECO:0000313" key="2">
    <source>
        <dbReference type="Proteomes" id="UP001058860"/>
    </source>
</evidence>
<gene>
    <name evidence="1" type="ORF">LRS13_05290</name>
</gene>
<evidence type="ECO:0000313" key="1">
    <source>
        <dbReference type="EMBL" id="UUY04944.1"/>
    </source>
</evidence>
<sequence>MGLSTVTPHPTPAFDDAVRSAVARGSALGEPSALLVIAVDDAEAEQALASVVRAADVVADLGDGSCGVVLFAISRLPAASVAERLERRLALDHDRPGTSRVGMSLVGPWERRTADAVLRAARADLRERLAANAAPAEQLAAA</sequence>
<name>A0ABY5PJR5_9ACTN</name>
<accession>A0ABY5PJR5</accession>
<dbReference type="Gene3D" id="3.30.70.270">
    <property type="match status" value="1"/>
</dbReference>
<proteinExistence type="predicted"/>
<dbReference type="SUPFAM" id="SSF55073">
    <property type="entry name" value="Nucleotide cyclase"/>
    <property type="match status" value="1"/>
</dbReference>
<reference evidence="2" key="1">
    <citation type="submission" date="2021-11" db="EMBL/GenBank/DDBJ databases">
        <title>Cultivation dependent microbiological survey of springs from the worlds oldest radium mine currently devoted to the extraction of radon-saturated water.</title>
        <authorList>
            <person name="Kapinusova G."/>
            <person name="Smrhova T."/>
            <person name="Strejcek M."/>
            <person name="Suman J."/>
            <person name="Jani K."/>
            <person name="Pajer P."/>
            <person name="Uhlik O."/>
        </authorList>
    </citation>
    <scope>NUCLEOTIDE SEQUENCE [LARGE SCALE GENOMIC DNA]</scope>
    <source>
        <strain evidence="2">J379</strain>
    </source>
</reference>